<dbReference type="InterPro" id="IPR036047">
    <property type="entry name" value="F-box-like_dom_sf"/>
</dbReference>
<dbReference type="AlphaFoldDB" id="A0A1Z5R729"/>
<protein>
    <recommendedName>
        <fullName evidence="1">F-box domain-containing protein</fullName>
    </recommendedName>
</protein>
<dbReference type="Proteomes" id="UP000000768">
    <property type="component" value="Chromosome 8"/>
</dbReference>
<keyword evidence="3" id="KW-1185">Reference proteome</keyword>
<accession>A0A1Z5R729</accession>
<name>A0A1Z5R729_SORBI</name>
<reference evidence="2 3" key="1">
    <citation type="journal article" date="2009" name="Nature">
        <title>The Sorghum bicolor genome and the diversification of grasses.</title>
        <authorList>
            <person name="Paterson A.H."/>
            <person name="Bowers J.E."/>
            <person name="Bruggmann R."/>
            <person name="Dubchak I."/>
            <person name="Grimwood J."/>
            <person name="Gundlach H."/>
            <person name="Haberer G."/>
            <person name="Hellsten U."/>
            <person name="Mitros T."/>
            <person name="Poliakov A."/>
            <person name="Schmutz J."/>
            <person name="Spannagl M."/>
            <person name="Tang H."/>
            <person name="Wang X."/>
            <person name="Wicker T."/>
            <person name="Bharti A.K."/>
            <person name="Chapman J."/>
            <person name="Feltus F.A."/>
            <person name="Gowik U."/>
            <person name="Grigoriev I.V."/>
            <person name="Lyons E."/>
            <person name="Maher C.A."/>
            <person name="Martis M."/>
            <person name="Narechania A."/>
            <person name="Otillar R.P."/>
            <person name="Penning B.W."/>
            <person name="Salamov A.A."/>
            <person name="Wang Y."/>
            <person name="Zhang L."/>
            <person name="Carpita N.C."/>
            <person name="Freeling M."/>
            <person name="Gingle A.R."/>
            <person name="Hash C.T."/>
            <person name="Keller B."/>
            <person name="Klein P."/>
            <person name="Kresovich S."/>
            <person name="McCann M.C."/>
            <person name="Ming R."/>
            <person name="Peterson D.G."/>
            <person name="Mehboob-ur-Rahman"/>
            <person name="Ware D."/>
            <person name="Westhoff P."/>
            <person name="Mayer K.F."/>
            <person name="Messing J."/>
            <person name="Rokhsar D.S."/>
        </authorList>
    </citation>
    <scope>NUCLEOTIDE SEQUENCE [LARGE SCALE GENOMIC DNA]</scope>
    <source>
        <strain evidence="3">cv. BTx623</strain>
    </source>
</reference>
<organism evidence="2 3">
    <name type="scientific">Sorghum bicolor</name>
    <name type="common">Sorghum</name>
    <name type="synonym">Sorghum vulgare</name>
    <dbReference type="NCBI Taxonomy" id="4558"/>
    <lineage>
        <taxon>Eukaryota</taxon>
        <taxon>Viridiplantae</taxon>
        <taxon>Streptophyta</taxon>
        <taxon>Embryophyta</taxon>
        <taxon>Tracheophyta</taxon>
        <taxon>Spermatophyta</taxon>
        <taxon>Magnoliopsida</taxon>
        <taxon>Liliopsida</taxon>
        <taxon>Poales</taxon>
        <taxon>Poaceae</taxon>
        <taxon>PACMAD clade</taxon>
        <taxon>Panicoideae</taxon>
        <taxon>Andropogonodae</taxon>
        <taxon>Andropogoneae</taxon>
        <taxon>Sorghinae</taxon>
        <taxon>Sorghum</taxon>
    </lineage>
</organism>
<dbReference type="SUPFAM" id="SSF81383">
    <property type="entry name" value="F-box domain"/>
    <property type="match status" value="1"/>
</dbReference>
<evidence type="ECO:0000313" key="3">
    <source>
        <dbReference type="Proteomes" id="UP000000768"/>
    </source>
</evidence>
<dbReference type="InParanoid" id="A0A1Z5R729"/>
<dbReference type="OMA" id="MEPRPRQ"/>
<evidence type="ECO:0000313" key="2">
    <source>
        <dbReference type="EMBL" id="OQU79602.1"/>
    </source>
</evidence>
<feature type="domain" description="F-box" evidence="1">
    <location>
        <begin position="61"/>
        <end position="96"/>
    </location>
</feature>
<dbReference type="Pfam" id="PF12937">
    <property type="entry name" value="F-box-like"/>
    <property type="match status" value="1"/>
</dbReference>
<dbReference type="eggNOG" id="ENOG502R73F">
    <property type="taxonomic scope" value="Eukaryota"/>
</dbReference>
<dbReference type="Gramene" id="OQU79602">
    <property type="protein sequence ID" value="OQU79602"/>
    <property type="gene ID" value="SORBI_3008G169000"/>
</dbReference>
<proteinExistence type="predicted"/>
<dbReference type="EMBL" id="CM000767">
    <property type="protein sequence ID" value="OQU79602.1"/>
    <property type="molecule type" value="Genomic_DNA"/>
</dbReference>
<evidence type="ECO:0000259" key="1">
    <source>
        <dbReference type="Pfam" id="PF12937"/>
    </source>
</evidence>
<dbReference type="PANTHER" id="PTHR33207">
    <property type="entry name" value="F-BOX DOMAIN CONTAINING PROTEIN-RELATED"/>
    <property type="match status" value="1"/>
</dbReference>
<gene>
    <name evidence="2" type="ORF">SORBI_3008G169000</name>
</gene>
<dbReference type="InterPro" id="IPR001810">
    <property type="entry name" value="F-box_dom"/>
</dbReference>
<sequence length="503" mass="56374">MAEVFGHFRHQPMPHSVVVGVIRSSFRSASTARPWTWSVSTRNPRWWRRAGEEEPRCVVHDVPDDLLRLILLRLGSPLWLFRAACACKRWRRIVDGDDRGRAFLRLASSLHPPAVVGHYQNNVGGGRRFVPSSSLPAPSCFSLDFIPKNVVTGTTEHWQVADCHGGLVLLREGIGFPSDLIICDPLTRRYRRIHRPPGQGSWRSPGVAAGYYSANIFLIDGDDGNISVSNFRVLYRSDDDDEYIGSQLDMFSMADGGFGNWRVLRRSQLDDRYRDGFGRVAGRIDGSLYLGLHAGVVTVLDKDKLEFCKVDLPPIRRDDGERSTFAVVNNGAAAAGTDPTTSPPSPPPVVCIVHVHGQTLELFRRRQVVHGTGEWVLEHSIPKLSRATRRLPGYPDHKRFWWQTVEVIAGGTGFAVLSAWVSDRGRSMTWLFSFNVDTMELQPVTNEAAYCGKTMASTYTMPWPRFLRAARRPLLKPKSTSPIKANPPIFQFLEASYPRACPT</sequence>
<reference evidence="3" key="2">
    <citation type="journal article" date="2018" name="Plant J.">
        <title>The Sorghum bicolor reference genome: improved assembly, gene annotations, a transcriptome atlas, and signatures of genome organization.</title>
        <authorList>
            <person name="McCormick R.F."/>
            <person name="Truong S.K."/>
            <person name="Sreedasyam A."/>
            <person name="Jenkins J."/>
            <person name="Shu S."/>
            <person name="Sims D."/>
            <person name="Kennedy M."/>
            <person name="Amirebrahimi M."/>
            <person name="Weers B.D."/>
            <person name="McKinley B."/>
            <person name="Mattison A."/>
            <person name="Morishige D.T."/>
            <person name="Grimwood J."/>
            <person name="Schmutz J."/>
            <person name="Mullet J.E."/>
        </authorList>
    </citation>
    <scope>NUCLEOTIDE SEQUENCE [LARGE SCALE GENOMIC DNA]</scope>
    <source>
        <strain evidence="3">cv. BTx623</strain>
    </source>
</reference>